<gene>
    <name evidence="2" type="ORF">MSAN_01708800</name>
</gene>
<feature type="region of interest" description="Disordered" evidence="1">
    <location>
        <begin position="1"/>
        <end position="23"/>
    </location>
</feature>
<name>A0A8H7CSX7_9AGAR</name>
<organism evidence="2 3">
    <name type="scientific">Mycena sanguinolenta</name>
    <dbReference type="NCBI Taxonomy" id="230812"/>
    <lineage>
        <taxon>Eukaryota</taxon>
        <taxon>Fungi</taxon>
        <taxon>Dikarya</taxon>
        <taxon>Basidiomycota</taxon>
        <taxon>Agaricomycotina</taxon>
        <taxon>Agaricomycetes</taxon>
        <taxon>Agaricomycetidae</taxon>
        <taxon>Agaricales</taxon>
        <taxon>Marasmiineae</taxon>
        <taxon>Mycenaceae</taxon>
        <taxon>Mycena</taxon>
    </lineage>
</organism>
<dbReference type="Proteomes" id="UP000623467">
    <property type="component" value="Unassembled WGS sequence"/>
</dbReference>
<dbReference type="AlphaFoldDB" id="A0A8H7CSX7"/>
<dbReference type="OrthoDB" id="3351042at2759"/>
<accession>A0A8H7CSX7</accession>
<comment type="caution">
    <text evidence="2">The sequence shown here is derived from an EMBL/GenBank/DDBJ whole genome shotgun (WGS) entry which is preliminary data.</text>
</comment>
<evidence type="ECO:0000313" key="3">
    <source>
        <dbReference type="Proteomes" id="UP000623467"/>
    </source>
</evidence>
<protein>
    <submittedName>
        <fullName evidence="2">Uncharacterized protein</fullName>
    </submittedName>
</protein>
<evidence type="ECO:0000256" key="1">
    <source>
        <dbReference type="SAM" id="MobiDB-lite"/>
    </source>
</evidence>
<keyword evidence="3" id="KW-1185">Reference proteome</keyword>
<evidence type="ECO:0000313" key="2">
    <source>
        <dbReference type="EMBL" id="KAF7349194.1"/>
    </source>
</evidence>
<dbReference type="EMBL" id="JACAZH010000016">
    <property type="protein sequence ID" value="KAF7349194.1"/>
    <property type="molecule type" value="Genomic_DNA"/>
</dbReference>
<proteinExistence type="predicted"/>
<sequence>MSKEVSSLGPIDPASLEETHDEQEKSAPWIVRKLVGSMTGRIVMSSYESLRAAGTSVVCLSPVSTILWESDWPMIRWTWGDSSPLLLPCIRFRDLAVHTVIVATGGMAVVAAPVLGPIAGEVISTFGDTVLVELGLHAGFSLTTAAANDLLIEHPLKAIIPIHSKRLETTAIKEIQITLKFKITMTDAALGFYRSSVHRDNSLFAAVKDYLAVEKGWFSPYLFASSRRPIIPRTMKPDIVFCHGPFLEGDYRVGQTLLHESALVITLCGDPAQVQPIASPKPTHSLSIPSISNLLHSRPSSPSEPAHALAALPPPPQPRRMVIVCVGLKPHRTLWTTSARPGESVINYILLNGCPAIVVPVKVGAPLVAWDALTLEELWKVPLPTDDPETENTTVAQGKFGGIVNVFFEFLDLCVDWERVVVSDDPANPTDMDARKALRSALGLLIAAAIRSGSSKEVKKEIDKERSGIAMWRIP</sequence>
<reference evidence="2" key="1">
    <citation type="submission" date="2020-05" db="EMBL/GenBank/DDBJ databases">
        <title>Mycena genomes resolve the evolution of fungal bioluminescence.</title>
        <authorList>
            <person name="Tsai I.J."/>
        </authorList>
    </citation>
    <scope>NUCLEOTIDE SEQUENCE</scope>
    <source>
        <strain evidence="2">160909Yilan</strain>
    </source>
</reference>